<dbReference type="InterPro" id="IPR035897">
    <property type="entry name" value="Toll_tir_struct_dom_sf"/>
</dbReference>
<feature type="domain" description="TIR" evidence="1">
    <location>
        <begin position="10"/>
        <end position="107"/>
    </location>
</feature>
<dbReference type="RefSeq" id="WP_100921166.1">
    <property type="nucleotide sequence ID" value="NZ_CP020370.1"/>
</dbReference>
<evidence type="ECO:0000259" key="1">
    <source>
        <dbReference type="Pfam" id="PF13676"/>
    </source>
</evidence>
<keyword evidence="3" id="KW-1185">Reference proteome</keyword>
<dbReference type="EMBL" id="CP020370">
    <property type="protein sequence ID" value="AUB83479.1"/>
    <property type="molecule type" value="Genomic_DNA"/>
</dbReference>
<gene>
    <name evidence="2" type="ORF">THSYN_22700</name>
</gene>
<evidence type="ECO:0000313" key="3">
    <source>
        <dbReference type="Proteomes" id="UP000232638"/>
    </source>
</evidence>
<organism evidence="2 3">
    <name type="scientific">Candidatus Thiodictyon syntrophicum</name>
    <dbReference type="NCBI Taxonomy" id="1166950"/>
    <lineage>
        <taxon>Bacteria</taxon>
        <taxon>Pseudomonadati</taxon>
        <taxon>Pseudomonadota</taxon>
        <taxon>Gammaproteobacteria</taxon>
        <taxon>Chromatiales</taxon>
        <taxon>Chromatiaceae</taxon>
        <taxon>Thiodictyon</taxon>
    </lineage>
</organism>
<name>A0A2K8UDH4_9GAMM</name>
<dbReference type="Pfam" id="PF13676">
    <property type="entry name" value="TIR_2"/>
    <property type="match status" value="1"/>
</dbReference>
<sequence length="181" mass="19268">MPDGETFDCFLSHNSRAQPAVRALAAQLRDRGLTVWLDEEQLRPGLPWQPLLESGIRAARSVAVLVGADGLGPWEQKEMRAALSLAVKDGRPVIPVLLADAPAAPELPLFLAKHMKIGGQAPEMIALPAGCFQMGSPPGEPGAGMARVPGIPSCGRLCHGSNRGELRAIRPFCRGDRPQEA</sequence>
<dbReference type="InterPro" id="IPR000157">
    <property type="entry name" value="TIR_dom"/>
</dbReference>
<proteinExistence type="predicted"/>
<dbReference type="GO" id="GO:0007165">
    <property type="term" value="P:signal transduction"/>
    <property type="evidence" value="ECO:0007669"/>
    <property type="project" value="InterPro"/>
</dbReference>
<dbReference type="SUPFAM" id="SSF52200">
    <property type="entry name" value="Toll/Interleukin receptor TIR domain"/>
    <property type="match status" value="1"/>
</dbReference>
<dbReference type="Gene3D" id="3.40.50.10140">
    <property type="entry name" value="Toll/interleukin-1 receptor homology (TIR) domain"/>
    <property type="match status" value="1"/>
</dbReference>
<dbReference type="Proteomes" id="UP000232638">
    <property type="component" value="Chromosome"/>
</dbReference>
<reference evidence="2 3" key="1">
    <citation type="submission" date="2017-03" db="EMBL/GenBank/DDBJ databases">
        <title>Complete genome sequence of Candidatus 'Thiodictyon syntrophicum' sp. nov. strain Cad16T, a photolithoautotroph purple sulfur bacterium isolated from an alpine meromictic lake.</title>
        <authorList>
            <person name="Luedin S.M."/>
            <person name="Pothier J.F."/>
            <person name="Danza F."/>
            <person name="Storelli N."/>
            <person name="Wittwer M."/>
            <person name="Tonolla M."/>
        </authorList>
    </citation>
    <scope>NUCLEOTIDE SEQUENCE [LARGE SCALE GENOMIC DNA]</scope>
    <source>
        <strain evidence="2 3">Cad16T</strain>
    </source>
</reference>
<protein>
    <recommendedName>
        <fullName evidence="1">TIR domain-containing protein</fullName>
    </recommendedName>
</protein>
<evidence type="ECO:0000313" key="2">
    <source>
        <dbReference type="EMBL" id="AUB83479.1"/>
    </source>
</evidence>
<accession>A0A2K8UDH4</accession>
<dbReference type="OrthoDB" id="5753300at2"/>
<dbReference type="AlphaFoldDB" id="A0A2K8UDH4"/>
<dbReference type="KEGG" id="tsy:THSYN_22700"/>